<dbReference type="AlphaFoldDB" id="A0A1I7S335"/>
<dbReference type="Pfam" id="PF07062">
    <property type="entry name" value="Clc-like"/>
    <property type="match status" value="1"/>
</dbReference>
<dbReference type="PANTHER" id="PTHR10671">
    <property type="entry name" value="EPITHELIAL MEMBRANE PROTEIN-RELATED"/>
    <property type="match status" value="1"/>
</dbReference>
<dbReference type="WBParaSite" id="BXY_0741500.1">
    <property type="protein sequence ID" value="BXY_0741500.1"/>
    <property type="gene ID" value="BXY_0741500"/>
</dbReference>
<evidence type="ECO:0000313" key="5">
    <source>
        <dbReference type="Proteomes" id="UP000095284"/>
    </source>
</evidence>
<evidence type="ECO:0000313" key="6">
    <source>
        <dbReference type="WBParaSite" id="BXY_0741500.1"/>
    </source>
</evidence>
<keyword evidence="4" id="KW-0472">Membrane</keyword>
<keyword evidence="3" id="KW-1133">Transmembrane helix</keyword>
<accession>A0A1I7S335</accession>
<dbReference type="Proteomes" id="UP000095284">
    <property type="component" value="Unplaced"/>
</dbReference>
<dbReference type="GO" id="GO:0005886">
    <property type="term" value="C:plasma membrane"/>
    <property type="evidence" value="ECO:0007669"/>
    <property type="project" value="TreeGrafter"/>
</dbReference>
<comment type="subcellular location">
    <subcellularLocation>
        <location evidence="1">Membrane</location>
        <topology evidence="1">Multi-pass membrane protein</topology>
    </subcellularLocation>
</comment>
<keyword evidence="2" id="KW-0812">Transmembrane</keyword>
<dbReference type="eggNOG" id="ENOG502REC9">
    <property type="taxonomic scope" value="Eukaryota"/>
</dbReference>
<proteinExistence type="predicted"/>
<evidence type="ECO:0000256" key="1">
    <source>
        <dbReference type="ARBA" id="ARBA00004141"/>
    </source>
</evidence>
<protein>
    <submittedName>
        <fullName evidence="6">Clc-like protein</fullName>
    </submittedName>
</protein>
<evidence type="ECO:0000256" key="4">
    <source>
        <dbReference type="ARBA" id="ARBA00023136"/>
    </source>
</evidence>
<organism evidence="5 6">
    <name type="scientific">Bursaphelenchus xylophilus</name>
    <name type="common">Pinewood nematode worm</name>
    <name type="synonym">Aphelenchoides xylophilus</name>
    <dbReference type="NCBI Taxonomy" id="6326"/>
    <lineage>
        <taxon>Eukaryota</taxon>
        <taxon>Metazoa</taxon>
        <taxon>Ecdysozoa</taxon>
        <taxon>Nematoda</taxon>
        <taxon>Chromadorea</taxon>
        <taxon>Rhabditida</taxon>
        <taxon>Tylenchina</taxon>
        <taxon>Tylenchomorpha</taxon>
        <taxon>Aphelenchoidea</taxon>
        <taxon>Aphelenchoididae</taxon>
        <taxon>Bursaphelenchus</taxon>
    </lineage>
</organism>
<evidence type="ECO:0000256" key="2">
    <source>
        <dbReference type="ARBA" id="ARBA00022692"/>
    </source>
</evidence>
<reference evidence="6" key="1">
    <citation type="submission" date="2016-11" db="UniProtKB">
        <authorList>
            <consortium name="WormBaseParasite"/>
        </authorList>
    </citation>
    <scope>IDENTIFICATION</scope>
</reference>
<sequence length="432" mass="48093">MTLRPTTSNGCRFLNAASAEWTMLTLQFPCKGILLPASASAFKAVQISNFEIPPMTQFPRSPLLPRFTRAGYPLFFPVNLKPESEATECASGCRSITFRMSDIGRKATTAAAMGLIVIGIGLSIGAILTPSWQVVNLREYNSVHEHGLWLDCTRHTRDGSPLLRRYATINEPLHCVYKFDYDKYSGTFDLEDDNSPVGEVNRHKFYGWHTSTLILLALALLTAFLSLGLASCGCCYPSLSLLFVGATLVTTFLSSIAVGLFFFFSHRADNRFIKGIVGTYEQRVGLAFFLQMAATFAHFISFIIAMFNTYLSFSGKGGALERYSAPRSSHTNMTNIGRQKEWEVSSFAGTPLLLAPPYRPPESASPMFRSMDFEQPVFHTGSQQFQNKNIKPIFYKSSTEEMGDSMPDLPVHRSYPDALNASRIRRKSETCV</sequence>
<dbReference type="PANTHER" id="PTHR10671:SF51">
    <property type="entry name" value="CLC-LIKE PROTEIN"/>
    <property type="match status" value="1"/>
</dbReference>
<dbReference type="FunFam" id="1.20.140.150:FF:000039">
    <property type="entry name" value="Neuronal SYmmetry"/>
    <property type="match status" value="1"/>
</dbReference>
<evidence type="ECO:0000256" key="3">
    <source>
        <dbReference type="ARBA" id="ARBA00022989"/>
    </source>
</evidence>
<name>A0A1I7S335_BURXY</name>
<dbReference type="Gene3D" id="1.20.140.150">
    <property type="match status" value="1"/>
</dbReference>
<dbReference type="InterPro" id="IPR010761">
    <property type="entry name" value="Clc_prot-like"/>
</dbReference>
<dbReference type="InterPro" id="IPR050579">
    <property type="entry name" value="PMP-22/EMP/MP20-like"/>
</dbReference>